<feature type="domain" description="SHOCT" evidence="1">
    <location>
        <begin position="134"/>
        <end position="161"/>
    </location>
</feature>
<dbReference type="InterPro" id="IPR018649">
    <property type="entry name" value="SHOCT"/>
</dbReference>
<dbReference type="RefSeq" id="WP_046467766.1">
    <property type="nucleotide sequence ID" value="NZ_LAKJ01000018.1"/>
</dbReference>
<dbReference type="AlphaFoldDB" id="A0A0M2NT00"/>
<evidence type="ECO:0000313" key="4">
    <source>
        <dbReference type="Proteomes" id="UP000034455"/>
    </source>
</evidence>
<reference evidence="3 4" key="1">
    <citation type="submission" date="2015-03" db="EMBL/GenBank/DDBJ databases">
        <title>Genome Assembly of Staphylococcus cohnii subsp. cohnii strain G22B2.</title>
        <authorList>
            <person name="Nair G."/>
            <person name="Kaur G."/>
            <person name="Khatri I."/>
            <person name="Singh N.K."/>
            <person name="Sathyabama S."/>
            <person name="Maurya S.K."/>
            <person name="Subramanian S."/>
            <person name="Agrewala J.N."/>
            <person name="Mayilraj S."/>
        </authorList>
    </citation>
    <scope>NUCLEOTIDE SEQUENCE [LARGE SCALE GENOMIC DNA]</scope>
    <source>
        <strain evidence="3 4">G22B2</strain>
    </source>
</reference>
<comment type="caution">
    <text evidence="3">The sequence shown here is derived from an EMBL/GenBank/DDBJ whole genome shotgun (WGS) entry which is preliminary data.</text>
</comment>
<dbReference type="Pfam" id="PF14470">
    <property type="entry name" value="bPH_3"/>
    <property type="match status" value="1"/>
</dbReference>
<gene>
    <name evidence="3" type="ORF">UF66_0998</name>
</gene>
<evidence type="ECO:0000259" key="1">
    <source>
        <dbReference type="Pfam" id="PF09851"/>
    </source>
</evidence>
<dbReference type="EMBL" id="LAKJ01000018">
    <property type="protein sequence ID" value="KKI63142.1"/>
    <property type="molecule type" value="Genomic_DNA"/>
</dbReference>
<evidence type="ECO:0000313" key="3">
    <source>
        <dbReference type="EMBL" id="KKI63142.1"/>
    </source>
</evidence>
<evidence type="ECO:0008006" key="5">
    <source>
        <dbReference type="Google" id="ProtNLM"/>
    </source>
</evidence>
<evidence type="ECO:0000259" key="2">
    <source>
        <dbReference type="Pfam" id="PF14470"/>
    </source>
</evidence>
<dbReference type="Proteomes" id="UP000034455">
    <property type="component" value="Unassembled WGS sequence"/>
</dbReference>
<name>A0A0M2NT00_STACC</name>
<proteinExistence type="predicted"/>
<protein>
    <recommendedName>
        <fullName evidence="5">YokE-like PH domain-containing protein</fullName>
    </recommendedName>
</protein>
<organism evidence="3 4">
    <name type="scientific">Staphylococcus cohnii subsp. cohnii</name>
    <dbReference type="NCBI Taxonomy" id="74704"/>
    <lineage>
        <taxon>Bacteria</taxon>
        <taxon>Bacillati</taxon>
        <taxon>Bacillota</taxon>
        <taxon>Bacilli</taxon>
        <taxon>Bacillales</taxon>
        <taxon>Staphylococcaceae</taxon>
        <taxon>Staphylococcus</taxon>
        <taxon>Staphylococcus cohnii species complex</taxon>
    </lineage>
</organism>
<accession>A0A0M2NT00</accession>
<dbReference type="Pfam" id="PF09851">
    <property type="entry name" value="SHOCT"/>
    <property type="match status" value="1"/>
</dbReference>
<feature type="domain" description="YokE-like PH" evidence="2">
    <location>
        <begin position="16"/>
        <end position="113"/>
    </location>
</feature>
<sequence>MAKKTKNLSLVKETVLNENEEIQYSIFGTYETKTLGQETIKNGVLVATNKRIIFYAKRFSGYDLENFDYNKISTFELSKKFTGNTLSFYSSGNKVNMKWINDSELDDFIAYVNDKMQEPKEKPSQTENKNDDLEQIKQLKELLDMEAITQEEFDLKKKQLLNL</sequence>
<dbReference type="InterPro" id="IPR039519">
    <property type="entry name" value="YokE-like_PH"/>
</dbReference>
<dbReference type="PATRIC" id="fig|74704.6.peg.1024"/>